<gene>
    <name evidence="2" type="ORF">FYJ62_03870</name>
</gene>
<dbReference type="AlphaFoldDB" id="A0A6A8MDB8"/>
<feature type="transmembrane region" description="Helical" evidence="1">
    <location>
        <begin position="7"/>
        <end position="30"/>
    </location>
</feature>
<evidence type="ECO:0000313" key="2">
    <source>
        <dbReference type="EMBL" id="MST86797.1"/>
    </source>
</evidence>
<name>A0A6A8MDB8_9LACO</name>
<accession>A0A6A8MDB8</accession>
<evidence type="ECO:0000313" key="3">
    <source>
        <dbReference type="Proteomes" id="UP000438120"/>
    </source>
</evidence>
<organism evidence="2 3">
    <name type="scientific">Lactobacillus porci</name>
    <dbReference type="NCBI Taxonomy" id="2012477"/>
    <lineage>
        <taxon>Bacteria</taxon>
        <taxon>Bacillati</taxon>
        <taxon>Bacillota</taxon>
        <taxon>Bacilli</taxon>
        <taxon>Lactobacillales</taxon>
        <taxon>Lactobacillaceae</taxon>
        <taxon>Lactobacillus</taxon>
    </lineage>
</organism>
<keyword evidence="1" id="KW-1133">Transmembrane helix</keyword>
<evidence type="ECO:0000256" key="1">
    <source>
        <dbReference type="SAM" id="Phobius"/>
    </source>
</evidence>
<comment type="caution">
    <text evidence="2">The sequence shown here is derived from an EMBL/GenBank/DDBJ whole genome shotgun (WGS) entry which is preliminary data.</text>
</comment>
<dbReference type="OrthoDB" id="2320201at2"/>
<dbReference type="Proteomes" id="UP000438120">
    <property type="component" value="Unassembled WGS sequence"/>
</dbReference>
<feature type="transmembrane region" description="Helical" evidence="1">
    <location>
        <begin position="36"/>
        <end position="58"/>
    </location>
</feature>
<keyword evidence="1" id="KW-0472">Membrane</keyword>
<sequence length="124" mass="14315">MKRYYPYIYGAIAGALTFIAMVYICLHSFAMTTAQSVIWGVIGFILVGASSSYTEYAIAEVQRIADKYHMDDEFLAKLTGMRQSYFKVASDHLNLVAPRYLWPKILKILKKYEKERDNAENFHL</sequence>
<protein>
    <submittedName>
        <fullName evidence="2">Uncharacterized protein</fullName>
    </submittedName>
</protein>
<reference evidence="2 3" key="1">
    <citation type="submission" date="2019-08" db="EMBL/GenBank/DDBJ databases">
        <title>In-depth cultivation of the pig gut microbiome towards novel bacterial diversity and tailored functional studies.</title>
        <authorList>
            <person name="Wylensek D."/>
            <person name="Hitch T.C.A."/>
            <person name="Clavel T."/>
        </authorList>
    </citation>
    <scope>NUCLEOTIDE SEQUENCE [LARGE SCALE GENOMIC DNA]</scope>
    <source>
        <strain evidence="2 3">Bifido-178-WT-2B</strain>
    </source>
</reference>
<dbReference type="RefSeq" id="WP_154547920.1">
    <property type="nucleotide sequence ID" value="NZ_JBKZBY010000008.1"/>
</dbReference>
<keyword evidence="3" id="KW-1185">Reference proteome</keyword>
<keyword evidence="1" id="KW-0812">Transmembrane</keyword>
<proteinExistence type="predicted"/>
<dbReference type="EMBL" id="VUMX01000007">
    <property type="protein sequence ID" value="MST86797.1"/>
    <property type="molecule type" value="Genomic_DNA"/>
</dbReference>